<name>A0ABN2N105_9PSEU</name>
<accession>A0ABN2N105</accession>
<evidence type="ECO:0000313" key="1">
    <source>
        <dbReference type="EMBL" id="GAA1847781.1"/>
    </source>
</evidence>
<comment type="caution">
    <text evidence="1">The sequence shown here is derived from an EMBL/GenBank/DDBJ whole genome shotgun (WGS) entry which is preliminary data.</text>
</comment>
<dbReference type="RefSeq" id="WP_344416662.1">
    <property type="nucleotide sequence ID" value="NZ_BAAAQK010000006.1"/>
</dbReference>
<dbReference type="NCBIfam" id="NF038206">
    <property type="entry name" value="RGCVC_fam"/>
    <property type="match status" value="1"/>
</dbReference>
<proteinExistence type="predicted"/>
<gene>
    <name evidence="1" type="ORF">GCM10009836_29270</name>
</gene>
<protein>
    <submittedName>
        <fullName evidence="1">Uncharacterized protein</fullName>
    </submittedName>
</protein>
<dbReference type="Proteomes" id="UP001500449">
    <property type="component" value="Unassembled WGS sequence"/>
</dbReference>
<keyword evidence="2" id="KW-1185">Reference proteome</keyword>
<sequence length="62" mass="6619">MSTVNGASVDRPVDEGVEAADRCRACPHPWAGHGALDRRFCTATLSLSHRRGCICGPAIGRR</sequence>
<dbReference type="EMBL" id="BAAAQK010000006">
    <property type="protein sequence ID" value="GAA1847781.1"/>
    <property type="molecule type" value="Genomic_DNA"/>
</dbReference>
<organism evidence="1 2">
    <name type="scientific">Pseudonocardia ailaonensis</name>
    <dbReference type="NCBI Taxonomy" id="367279"/>
    <lineage>
        <taxon>Bacteria</taxon>
        <taxon>Bacillati</taxon>
        <taxon>Actinomycetota</taxon>
        <taxon>Actinomycetes</taxon>
        <taxon>Pseudonocardiales</taxon>
        <taxon>Pseudonocardiaceae</taxon>
        <taxon>Pseudonocardia</taxon>
    </lineage>
</organism>
<evidence type="ECO:0000313" key="2">
    <source>
        <dbReference type="Proteomes" id="UP001500449"/>
    </source>
</evidence>
<reference evidence="1 2" key="1">
    <citation type="journal article" date="2019" name="Int. J. Syst. Evol. Microbiol.">
        <title>The Global Catalogue of Microorganisms (GCM) 10K type strain sequencing project: providing services to taxonomists for standard genome sequencing and annotation.</title>
        <authorList>
            <consortium name="The Broad Institute Genomics Platform"/>
            <consortium name="The Broad Institute Genome Sequencing Center for Infectious Disease"/>
            <person name="Wu L."/>
            <person name="Ma J."/>
        </authorList>
    </citation>
    <scope>NUCLEOTIDE SEQUENCE [LARGE SCALE GENOMIC DNA]</scope>
    <source>
        <strain evidence="1 2">JCM 16009</strain>
    </source>
</reference>